<evidence type="ECO:0000259" key="5">
    <source>
        <dbReference type="PROSITE" id="PS50983"/>
    </source>
</evidence>
<dbReference type="HOGENOM" id="CLU_038034_2_5_0"/>
<keyword evidence="7" id="KW-1185">Reference proteome</keyword>
<feature type="compositionally biased region" description="Low complexity" evidence="3">
    <location>
        <begin position="56"/>
        <end position="73"/>
    </location>
</feature>
<sequence length="379" mass="40654">MVRRLAFLITILTSLALLVVSCGQQNVSSTPTPLASAAPTSPVPSVAETPQSPQEVTPVTSPSPTVTPQNTVTASPTPAATEVPVSGSSENGYPVTYTDATGHKVTLKSQPRRIVSLFPSNNETVFAIGAGDQVIAVDQFTNYPKEAAEKPKIKGTYQKFNIEQIVSLKPDLVLSSLGAEQIIDKPLRDAGITVINTGYPGTIDQVVKHIRGLGRITGHTEEADKLASQLESTVKQVESKTSKLPKVRVYFESDVSTPGKPYTYGAGSLVDQMITIAGGRNIFGNVKNPFPQVSYESIVRRNPQVIILGDVKGFVGPDFLNPTTVEEVKSREGFSTIEAVKKNRVVPVNPDLYTTPGPRLTQAIKQLAAIIHPEVFGER</sequence>
<dbReference type="Pfam" id="PF01497">
    <property type="entry name" value="Peripla_BP_2"/>
    <property type="match status" value="1"/>
</dbReference>
<dbReference type="RefSeq" id="WP_012875362.1">
    <property type="nucleotide sequence ID" value="NC_013525.1"/>
</dbReference>
<evidence type="ECO:0000256" key="3">
    <source>
        <dbReference type="SAM" id="MobiDB-lite"/>
    </source>
</evidence>
<dbReference type="InterPro" id="IPR050902">
    <property type="entry name" value="ABC_Transporter_SBP"/>
</dbReference>
<feature type="chain" id="PRO_5003021300" evidence="4">
    <location>
        <begin position="26"/>
        <end position="379"/>
    </location>
</feature>
<comment type="similarity">
    <text evidence="1">Belongs to the bacterial solute-binding protein 8 family.</text>
</comment>
<dbReference type="eggNOG" id="COG0614">
    <property type="taxonomic scope" value="Bacteria"/>
</dbReference>
<reference evidence="7" key="1">
    <citation type="journal article" date="2010" name="Stand. Genomic Sci.">
        <title>Complete genome sequence of 'Thermobaculum terrenum' type strain (YNP1).</title>
        <authorList>
            <person name="Kiss H."/>
            <person name="Cleland D."/>
            <person name="Lapidus A."/>
            <person name="Lucas S."/>
            <person name="Glavina Del Rio T."/>
            <person name="Nolan M."/>
            <person name="Tice H."/>
            <person name="Han C."/>
            <person name="Goodwin L."/>
            <person name="Pitluck S."/>
            <person name="Liolios K."/>
            <person name="Ivanova N."/>
            <person name="Mavromatis K."/>
            <person name="Ovchinnikova G."/>
            <person name="Pati A."/>
            <person name="Chen A."/>
            <person name="Palaniappan K."/>
            <person name="Land M."/>
            <person name="Hauser L."/>
            <person name="Chang Y."/>
            <person name="Jeffries C."/>
            <person name="Lu M."/>
            <person name="Brettin T."/>
            <person name="Detter J."/>
            <person name="Goker M."/>
            <person name="Tindall B."/>
            <person name="Beck B."/>
            <person name="McDermott T."/>
            <person name="Woyke T."/>
            <person name="Bristow J."/>
            <person name="Eisen J."/>
            <person name="Markowitz V."/>
            <person name="Hugenholtz P."/>
            <person name="Kyrpides N."/>
            <person name="Klenk H."/>
            <person name="Cheng J."/>
        </authorList>
    </citation>
    <scope>NUCLEOTIDE SEQUENCE [LARGE SCALE GENOMIC DNA]</scope>
    <source>
        <strain evidence="7">ATCC BAA-798 / YNP1</strain>
    </source>
</reference>
<dbReference type="EMBL" id="CP001825">
    <property type="protein sequence ID" value="ACZ42327.1"/>
    <property type="molecule type" value="Genomic_DNA"/>
</dbReference>
<dbReference type="GO" id="GO:0071281">
    <property type="term" value="P:cellular response to iron ion"/>
    <property type="evidence" value="ECO:0007669"/>
    <property type="project" value="TreeGrafter"/>
</dbReference>
<dbReference type="SUPFAM" id="SSF53807">
    <property type="entry name" value="Helical backbone' metal receptor"/>
    <property type="match status" value="1"/>
</dbReference>
<dbReference type="AlphaFoldDB" id="D1CC12"/>
<dbReference type="PANTHER" id="PTHR30535">
    <property type="entry name" value="VITAMIN B12-BINDING PROTEIN"/>
    <property type="match status" value="1"/>
</dbReference>
<dbReference type="PROSITE" id="PS51257">
    <property type="entry name" value="PROKAR_LIPOPROTEIN"/>
    <property type="match status" value="1"/>
</dbReference>
<dbReference type="PANTHER" id="PTHR30535:SF34">
    <property type="entry name" value="MOLYBDATE-BINDING PROTEIN MOLA"/>
    <property type="match status" value="1"/>
</dbReference>
<gene>
    <name evidence="6" type="ordered locus">Tter_1421</name>
</gene>
<name>D1CC12_THET1</name>
<evidence type="ECO:0000313" key="6">
    <source>
        <dbReference type="EMBL" id="ACZ42327.1"/>
    </source>
</evidence>
<dbReference type="KEGG" id="ttr:Tter_1421"/>
<dbReference type="Gene3D" id="3.40.50.1980">
    <property type="entry name" value="Nitrogenase molybdenum iron protein domain"/>
    <property type="match status" value="2"/>
</dbReference>
<keyword evidence="2 4" id="KW-0732">Signal</keyword>
<dbReference type="STRING" id="525904.Tter_1421"/>
<dbReference type="NCBIfam" id="NF038402">
    <property type="entry name" value="TroA_like"/>
    <property type="match status" value="1"/>
</dbReference>
<feature type="domain" description="Fe/B12 periplasmic-binding" evidence="5">
    <location>
        <begin position="113"/>
        <end position="375"/>
    </location>
</feature>
<dbReference type="Proteomes" id="UP000000323">
    <property type="component" value="Chromosome 1"/>
</dbReference>
<dbReference type="InterPro" id="IPR054828">
    <property type="entry name" value="Vit_B12_bind_prot"/>
</dbReference>
<dbReference type="CDD" id="cd01143">
    <property type="entry name" value="YvrC"/>
    <property type="match status" value="1"/>
</dbReference>
<feature type="signal peptide" evidence="4">
    <location>
        <begin position="1"/>
        <end position="25"/>
    </location>
</feature>
<dbReference type="PROSITE" id="PS50983">
    <property type="entry name" value="FE_B12_PBP"/>
    <property type="match status" value="1"/>
</dbReference>
<evidence type="ECO:0000256" key="2">
    <source>
        <dbReference type="ARBA" id="ARBA00022729"/>
    </source>
</evidence>
<evidence type="ECO:0000313" key="7">
    <source>
        <dbReference type="Proteomes" id="UP000000323"/>
    </source>
</evidence>
<feature type="compositionally biased region" description="Low complexity" evidence="3">
    <location>
        <begin position="28"/>
        <end position="47"/>
    </location>
</feature>
<accession>D1CC12</accession>
<evidence type="ECO:0000256" key="4">
    <source>
        <dbReference type="SAM" id="SignalP"/>
    </source>
</evidence>
<dbReference type="InterPro" id="IPR002491">
    <property type="entry name" value="ABC_transptr_periplasmic_BD"/>
</dbReference>
<evidence type="ECO:0000256" key="1">
    <source>
        <dbReference type="ARBA" id="ARBA00008814"/>
    </source>
</evidence>
<proteinExistence type="inferred from homology"/>
<protein>
    <submittedName>
        <fullName evidence="6">Periplasmic binding protein</fullName>
    </submittedName>
</protein>
<feature type="region of interest" description="Disordered" evidence="3">
    <location>
        <begin position="28"/>
        <end position="91"/>
    </location>
</feature>
<organism evidence="6 7">
    <name type="scientific">Thermobaculum terrenum (strain ATCC BAA-798 / CCMEE 7001 / YNP1)</name>
    <dbReference type="NCBI Taxonomy" id="525904"/>
    <lineage>
        <taxon>Bacteria</taxon>
        <taxon>Bacillati</taxon>
        <taxon>Chloroflexota</taxon>
        <taxon>Chloroflexia</taxon>
        <taxon>Candidatus Thermobaculales</taxon>
        <taxon>Candidatus Thermobaculaceae</taxon>
        <taxon>Thermobaculum</taxon>
    </lineage>
</organism>